<keyword evidence="5 8" id="KW-0418">Kinase</keyword>
<dbReference type="RefSeq" id="YP_010802774.1">
    <property type="nucleotide sequence ID" value="NC_077039.1"/>
</dbReference>
<feature type="compositionally biased region" description="Basic and acidic residues" evidence="7">
    <location>
        <begin position="26"/>
        <end position="38"/>
    </location>
</feature>
<dbReference type="InterPro" id="IPR027417">
    <property type="entry name" value="P-loop_NTPase"/>
</dbReference>
<dbReference type="Gene3D" id="3.40.50.300">
    <property type="entry name" value="P-loop containing nucleotide triphosphate hydrolases"/>
    <property type="match status" value="1"/>
</dbReference>
<dbReference type="Proteomes" id="UP001162024">
    <property type="component" value="Segment"/>
</dbReference>
<gene>
    <name evidence="8" type="primary">U48.5</name>
</gene>
<reference evidence="8" key="4">
    <citation type="journal article" date="2016" name="ILAR J">
        <title>Review of Elephant Endotheliotropic Herpesviruses and Acute Hemorrhagic Disease.</title>
        <authorList>
            <person name="Long S.Y."/>
            <person name="Latimer E.M."/>
            <person name="Hayward G.S."/>
        </authorList>
    </citation>
    <scope>NUCLEOTIDE SEQUENCE</scope>
    <source>
        <strain evidence="8">Nyah NAP97</strain>
    </source>
</reference>
<dbReference type="Pfam" id="PF00693">
    <property type="entry name" value="Herpes_TK"/>
    <property type="match status" value="1"/>
</dbReference>
<evidence type="ECO:0000256" key="2">
    <source>
        <dbReference type="ARBA" id="ARBA00022634"/>
    </source>
</evidence>
<keyword evidence="3 8" id="KW-0808">Transferase</keyword>
<evidence type="ECO:0000256" key="7">
    <source>
        <dbReference type="SAM" id="MobiDB-lite"/>
    </source>
</evidence>
<dbReference type="InterPro" id="IPR050566">
    <property type="entry name" value="Deoxyribonucleoside_kinase"/>
</dbReference>
<accession>A0A866VT37</accession>
<dbReference type="GO" id="GO:0071897">
    <property type="term" value="P:DNA biosynthetic process"/>
    <property type="evidence" value="ECO:0007669"/>
    <property type="project" value="UniProtKB-KW"/>
</dbReference>
<reference evidence="8" key="1">
    <citation type="journal article" date="2009" name="Vet. Pathol.">
        <title>Clinico-pathologic features of fatal disease attributed to new variants of endotheliotropic herpesviruses in two Asian elephants (Elephas maximus).</title>
        <authorList>
            <person name="Garner M.M."/>
            <person name="Helmick K."/>
            <person name="Ochsenreiter J."/>
            <person name="Richman L.K."/>
            <person name="Latimer E."/>
            <person name="Wise A.G."/>
            <person name="Maes R.K."/>
            <person name="Kiupel M."/>
            <person name="Nordhausen R.W."/>
            <person name="Zong J.C."/>
            <person name="Hayward G.S."/>
        </authorList>
    </citation>
    <scope>NUCLEOTIDE SEQUENCE</scope>
    <source>
        <strain evidence="8">Nyah NAP97</strain>
    </source>
</reference>
<sequence length="364" mass="41509">MSSDRWSRVYYYKVSSDVNHRKNMKKRDDGTGKDETKEAPTASAAPMAAAPNASTKPASDKRPGIPRTRNLTVYIEGCIGVGKTSLFKYAADNLPNLCTLYDEPMLYWTQWFPENVLETLYSALTLTNDDARKLRLFACQNMIATPFLTREAGHVRKYPAPYDPSFDTLSIADRHVSAPCIVFPLHQYLQGNFTYMGLYSMLWSFRQEHIDTIVLLLGDPEETLRRVRHRNRSVESGVTLEYIKSIQTSYNIFLNTCRLASDYTPPSDANKGAFNIEYFLNSKDPNHNLLSILHTRKPKGLPQNELIKLFKKITSELGRLVVIPVNLQRFVYKIALQTFTGLLSETPGVTSYFHYEEENCVSCQ</sequence>
<keyword evidence="9" id="KW-1185">Reference proteome</keyword>
<name>A0A866VT37_9BETA</name>
<keyword evidence="6" id="KW-0067">ATP-binding</keyword>
<proteinExistence type="predicted"/>
<feature type="region of interest" description="Disordered" evidence="7">
    <location>
        <begin position="21"/>
        <end position="66"/>
    </location>
</feature>
<dbReference type="PANTHER" id="PTHR10513:SF35">
    <property type="entry name" value="DEOXYADENOSINE KINASE"/>
    <property type="match status" value="1"/>
</dbReference>
<dbReference type="GeneID" id="80541557"/>
<dbReference type="EC" id="2.7.1.21" evidence="8"/>
<dbReference type="EMBL" id="MN373268">
    <property type="protein sequence ID" value="QOE74440.1"/>
    <property type="molecule type" value="Genomic_DNA"/>
</dbReference>
<dbReference type="GO" id="GO:0004797">
    <property type="term" value="F:thymidine kinase activity"/>
    <property type="evidence" value="ECO:0007669"/>
    <property type="project" value="UniProtKB-EC"/>
</dbReference>
<evidence type="ECO:0000313" key="8">
    <source>
        <dbReference type="EMBL" id="QOE74440.1"/>
    </source>
</evidence>
<evidence type="ECO:0000256" key="4">
    <source>
        <dbReference type="ARBA" id="ARBA00022741"/>
    </source>
</evidence>
<evidence type="ECO:0000313" key="9">
    <source>
        <dbReference type="Proteomes" id="UP001162024"/>
    </source>
</evidence>
<keyword evidence="4" id="KW-0547">Nucleotide-binding</keyword>
<evidence type="ECO:0000256" key="1">
    <source>
        <dbReference type="ARBA" id="ARBA00022518"/>
    </source>
</evidence>
<reference evidence="8" key="2">
    <citation type="journal article" date="2013" name="Genome Announc.">
        <title>Complete Genome Sequence of Elephant Endotheliotropic Herpesvirus 1A.</title>
        <authorList>
            <person name="Ling P.D."/>
            <person name="Reid J.G."/>
            <person name="Qin X."/>
            <person name="Muzny D.M."/>
            <person name="Gibbs R."/>
            <person name="Petrosino J."/>
            <person name="Peng R."/>
            <person name="Zong J.C."/>
            <person name="Heaggans S.Y."/>
            <person name="Hayward G.S."/>
        </authorList>
    </citation>
    <scope>NUCLEOTIDE SEQUENCE</scope>
    <source>
        <strain evidence="8">Nyah NAP97</strain>
    </source>
</reference>
<feature type="compositionally biased region" description="Low complexity" evidence="7">
    <location>
        <begin position="39"/>
        <end position="53"/>
    </location>
</feature>
<keyword evidence="1" id="KW-0244">Early protein</keyword>
<dbReference type="KEGG" id="vg:80541557"/>
<evidence type="ECO:0000256" key="3">
    <source>
        <dbReference type="ARBA" id="ARBA00022679"/>
    </source>
</evidence>
<dbReference type="GO" id="GO:0005524">
    <property type="term" value="F:ATP binding"/>
    <property type="evidence" value="ECO:0007669"/>
    <property type="project" value="UniProtKB-KW"/>
</dbReference>
<keyword evidence="2" id="KW-0237">DNA synthesis</keyword>
<evidence type="ECO:0000256" key="6">
    <source>
        <dbReference type="ARBA" id="ARBA00022840"/>
    </source>
</evidence>
<evidence type="ECO:0000256" key="5">
    <source>
        <dbReference type="ARBA" id="ARBA00022777"/>
    </source>
</evidence>
<dbReference type="PANTHER" id="PTHR10513">
    <property type="entry name" value="DEOXYNUCLEOSIDE KINASE"/>
    <property type="match status" value="1"/>
</dbReference>
<organism evidence="8 9">
    <name type="scientific">Elephant endotheliotropic herpesvirus 3A</name>
    <dbReference type="NCBI Taxonomy" id="1329409"/>
    <lineage>
        <taxon>Viruses</taxon>
        <taxon>Duplodnaviria</taxon>
        <taxon>Heunggongvirae</taxon>
        <taxon>Peploviricota</taxon>
        <taxon>Herviviricetes</taxon>
        <taxon>Herpesvirales</taxon>
        <taxon>Orthoherpesviridae</taxon>
        <taxon>Betaherpesvirinae</taxon>
        <taxon>Proboscivirus</taxon>
        <taxon>Elephant endotheliotropic herpesvirus 3</taxon>
    </lineage>
</organism>
<reference evidence="8" key="5">
    <citation type="journal article" date="2016" name="MSphere">
        <title>Complete Genome Sequence of Elephant Endotheliotropic Herpesvirus 4, the First Example of a GC-Rich Branch Proboscivirus.</title>
        <authorList>
            <person name="Ling P.D."/>
            <person name="Long S.Y."/>
            <person name="Fuery A."/>
            <person name="Peng R.S."/>
            <person name="Heaggans S.Y."/>
            <person name="Qin X."/>
            <person name="Worley K.C."/>
            <person name="Dugan S."/>
            <person name="Hayward G.S."/>
        </authorList>
    </citation>
    <scope>NUCLEOTIDE SEQUENCE</scope>
    <source>
        <strain evidence="8">Nyah NAP97</strain>
    </source>
</reference>
<reference evidence="8" key="3">
    <citation type="journal article" date="2014" name="J. Virol.">
        <title>Comparative genome analysis of four elephant endotheliotropic herpesviruses, EEHV3, EEHV4, EEHV5, and EEHV6, from cases of hemorrhagic disease or viremia.</title>
        <authorList>
            <person name="Zong JC"/>
            <person name="Latimer EM"/>
            <person name="Long SY"/>
            <person name="Richman LK"/>
            <person name="Heaggans SY"/>
            <person name="Hayward GS."/>
        </authorList>
    </citation>
    <scope>NUCLEOTIDE SEQUENCE</scope>
    <source>
        <strain evidence="8">Nyah NAP97</strain>
    </source>
</reference>
<reference evidence="8" key="7">
    <citation type="submission" date="2019-08" db="EMBL/GenBank/DDBJ databases">
        <title>Complete Genome Assembly and Annotation of EEHV3A the First Example of a GC-Branch African Elephant Endotheliotrophic Herpesvirus Associated with Lethal Hemorrhagic Disease.</title>
        <authorList>
            <person name="Tan J."/>
            <person name="Ling P.D."/>
            <person name="Worley K."/>
            <person name="Proudfoot J."/>
            <person name="Bowman M."/>
            <person name="Qin X."/>
            <person name="Latimer E.M."/>
            <person name="Holder K."/>
            <person name="Fayette M."/>
            <person name="Nodolf S."/>
            <person name="Heaggans S.Y."/>
            <person name="Zong J.-C."/>
            <person name="Pearson V.R."/>
            <person name="Hayward G.S."/>
        </authorList>
    </citation>
    <scope>NUCLEOTIDE SEQUENCE</scope>
    <source>
        <strain evidence="8">Nyah NAP97</strain>
    </source>
</reference>
<reference evidence="8" key="6">
    <citation type="journal article" date="2016" name="MSphere">
        <title>Comparison of the Gene Coding Contents and Other Unusual Features of the GC-Rich and AT-Rich Branch Probosciviruses.</title>
        <authorList>
            <person name="Ling P.D."/>
            <person name="Long S.Y."/>
            <person name="Zong J.C."/>
            <person name="Heaggans S.Y."/>
            <person name="Qin X."/>
            <person name="Hayward G.S."/>
        </authorList>
    </citation>
    <scope>NUCLEOTIDE SEQUENCE</scope>
    <source>
        <strain evidence="8">Nyah NAP97</strain>
    </source>
</reference>
<dbReference type="InterPro" id="IPR001889">
    <property type="entry name" value="Herpes_TK"/>
</dbReference>
<protein>
    <submittedName>
        <fullName evidence="8">Thymidine kinase</fullName>
        <ecNumber evidence="8">2.7.1.21</ecNumber>
    </submittedName>
</protein>
<dbReference type="GO" id="GO:0006230">
    <property type="term" value="P:TMP biosynthetic process"/>
    <property type="evidence" value="ECO:0007669"/>
    <property type="project" value="InterPro"/>
</dbReference>
<dbReference type="SUPFAM" id="SSF52540">
    <property type="entry name" value="P-loop containing nucleoside triphosphate hydrolases"/>
    <property type="match status" value="1"/>
</dbReference>